<keyword evidence="3" id="KW-1185">Reference proteome</keyword>
<evidence type="ECO:0000313" key="2">
    <source>
        <dbReference type="EMBL" id="SNT34565.1"/>
    </source>
</evidence>
<dbReference type="EMBL" id="FZOD01000035">
    <property type="protein sequence ID" value="SNT34565.1"/>
    <property type="molecule type" value="Genomic_DNA"/>
</dbReference>
<gene>
    <name evidence="2" type="ORF">SAMN05216276_103581</name>
</gene>
<sequence length="86" mass="9349">MTGERVQRKHRHEMSGAAAHRGLAEAPHACRATVVTSGYGTAGAPVGSHRHRGHGVDVTFAENEPYFGCCGPKLHENPRYQLLFLV</sequence>
<reference evidence="2 3" key="1">
    <citation type="submission" date="2017-06" db="EMBL/GenBank/DDBJ databases">
        <authorList>
            <person name="Kim H.J."/>
            <person name="Triplett B.A."/>
        </authorList>
    </citation>
    <scope>NUCLEOTIDE SEQUENCE [LARGE SCALE GENOMIC DNA]</scope>
    <source>
        <strain evidence="2 3">CGMCC 4.2132</strain>
    </source>
</reference>
<evidence type="ECO:0000256" key="1">
    <source>
        <dbReference type="SAM" id="MobiDB-lite"/>
    </source>
</evidence>
<dbReference type="Proteomes" id="UP000198282">
    <property type="component" value="Unassembled WGS sequence"/>
</dbReference>
<organism evidence="2 3">
    <name type="scientific">Streptosporangium subroseum</name>
    <dbReference type="NCBI Taxonomy" id="106412"/>
    <lineage>
        <taxon>Bacteria</taxon>
        <taxon>Bacillati</taxon>
        <taxon>Actinomycetota</taxon>
        <taxon>Actinomycetes</taxon>
        <taxon>Streptosporangiales</taxon>
        <taxon>Streptosporangiaceae</taxon>
        <taxon>Streptosporangium</taxon>
    </lineage>
</organism>
<evidence type="ECO:0000313" key="3">
    <source>
        <dbReference type="Proteomes" id="UP000198282"/>
    </source>
</evidence>
<dbReference type="AlphaFoldDB" id="A0A239LW15"/>
<protein>
    <submittedName>
        <fullName evidence="2">Uncharacterized protein</fullName>
    </submittedName>
</protein>
<accession>A0A239LW15</accession>
<feature type="region of interest" description="Disordered" evidence="1">
    <location>
        <begin position="1"/>
        <end position="23"/>
    </location>
</feature>
<proteinExistence type="predicted"/>
<name>A0A239LW15_9ACTN</name>